<dbReference type="CDD" id="cd00090">
    <property type="entry name" value="HTH_ARSR"/>
    <property type="match status" value="1"/>
</dbReference>
<dbReference type="SUPFAM" id="SSF46785">
    <property type="entry name" value="Winged helix' DNA-binding domain"/>
    <property type="match status" value="1"/>
</dbReference>
<dbReference type="Gene3D" id="1.10.10.10">
    <property type="entry name" value="Winged helix-like DNA-binding domain superfamily/Winged helix DNA-binding domain"/>
    <property type="match status" value="1"/>
</dbReference>
<dbReference type="EnsemblBacteria" id="CAM08477">
    <property type="protein sequence ID" value="CAM08477"/>
    <property type="gene ID" value="NMA1293"/>
</dbReference>
<name>A0A0U1RIT9_NEIMA</name>
<evidence type="ECO:0000259" key="1">
    <source>
        <dbReference type="Pfam" id="PF08346"/>
    </source>
</evidence>
<organism evidence="2 3">
    <name type="scientific">Neisseria meningitidis serogroup A / serotype 4A (strain DSM 15465 / Z2491)</name>
    <dbReference type="NCBI Taxonomy" id="122587"/>
    <lineage>
        <taxon>Bacteria</taxon>
        <taxon>Pseudomonadati</taxon>
        <taxon>Pseudomonadota</taxon>
        <taxon>Betaproteobacteria</taxon>
        <taxon>Neisseriales</taxon>
        <taxon>Neisseriaceae</taxon>
        <taxon>Neisseria</taxon>
    </lineage>
</organism>
<gene>
    <name evidence="2" type="ordered locus">NMA1293</name>
</gene>
<dbReference type="PANTHER" id="PTHR36180">
    <property type="entry name" value="DNA-BINDING PROTEIN-RELATED-RELATED"/>
    <property type="match status" value="1"/>
</dbReference>
<dbReference type="InterPro" id="IPR011991">
    <property type="entry name" value="ArsR-like_HTH"/>
</dbReference>
<dbReference type="GO" id="GO:0006355">
    <property type="term" value="P:regulation of DNA-templated transcription"/>
    <property type="evidence" value="ECO:0007669"/>
    <property type="project" value="UniProtKB-ARBA"/>
</dbReference>
<evidence type="ECO:0000313" key="2">
    <source>
        <dbReference type="EMBL" id="CAM08477.1"/>
    </source>
</evidence>
<dbReference type="Pfam" id="PF08346">
    <property type="entry name" value="AntA"/>
    <property type="match status" value="1"/>
</dbReference>
<dbReference type="AlphaFoldDB" id="A0A0U1RIT9"/>
<dbReference type="KEGG" id="nma:NMA1293"/>
<sequence length="202" mass="23155">MKDNFTMNTQLIPTVSGQLDNQTQALVDAHDLHKFLGVETPFSKWIQRRIEEYGFTQALDFIGVDKIVRTEAGFFGQRDKTVQGYYLSLDMAKELCMVERNDKGRQARRYFIEMEKQAKALPDAVLYRIDALEDAYFQAAPEMLALLRYRSMGLNLTEIGKLLDMNPGAVSYRLKKLNDLGFLEYVPKPKMVVQQQSLGLEG</sequence>
<accession>A0A0U1RIT9</accession>
<dbReference type="EMBL" id="AL157959">
    <property type="protein sequence ID" value="CAM08477.1"/>
    <property type="molecule type" value="Genomic_DNA"/>
</dbReference>
<dbReference type="InterPro" id="IPR036390">
    <property type="entry name" value="WH_DNA-bd_sf"/>
</dbReference>
<dbReference type="InterPro" id="IPR013557">
    <property type="entry name" value="AntA/B_antirep"/>
</dbReference>
<dbReference type="Proteomes" id="UP000000626">
    <property type="component" value="Chromosome"/>
</dbReference>
<feature type="domain" description="AntA/AntB antirepressor" evidence="1">
    <location>
        <begin position="27"/>
        <end position="101"/>
    </location>
</feature>
<reference evidence="2 3" key="1">
    <citation type="journal article" date="2000" name="Nature">
        <title>Complete DNA sequence of a serogroup A strain of Neisseria meningitidis Z2491.</title>
        <authorList>
            <person name="Parkhill J."/>
            <person name="Achtman M."/>
            <person name="James K.D."/>
            <person name="Bentley S.D."/>
            <person name="Churcher C."/>
            <person name="Klee S.R."/>
            <person name="Morelli G."/>
            <person name="Basham D."/>
            <person name="Brown D."/>
            <person name="Chillingworth T."/>
            <person name="Davies R.M."/>
            <person name="Davis P."/>
            <person name="Devlin K."/>
            <person name="Feltwell T."/>
            <person name="Hamlin N."/>
            <person name="Holroyd S."/>
            <person name="Jagels K."/>
            <person name="Leather S."/>
            <person name="Moule S."/>
            <person name="Mungall K."/>
            <person name="Quail M.A."/>
            <person name="Rajandream M.A."/>
            <person name="Rutherford K.M."/>
            <person name="Simmonds M."/>
            <person name="Skelton J."/>
            <person name="Whitehead S."/>
            <person name="Spratt B.G."/>
            <person name="Barrell B.G."/>
        </authorList>
    </citation>
    <scope>NUCLEOTIDE SEQUENCE [LARGE SCALE GENOMIC DNA]</scope>
    <source>
        <strain evidence="3">DSM 15465 / Z2491</strain>
    </source>
</reference>
<dbReference type="HOGENOM" id="CLU_1292883_0_0_4"/>
<protein>
    <submittedName>
        <fullName evidence="2">Phage anti-repressor protein</fullName>
    </submittedName>
</protein>
<evidence type="ECO:0000313" key="3">
    <source>
        <dbReference type="Proteomes" id="UP000000626"/>
    </source>
</evidence>
<dbReference type="InterPro" id="IPR036388">
    <property type="entry name" value="WH-like_DNA-bd_sf"/>
</dbReference>
<proteinExistence type="predicted"/>
<dbReference type="PANTHER" id="PTHR36180:SF1">
    <property type="entry name" value="ANTA_ANTB ANTIREPRESSOR DOMAIN-CONTAINING PROTEIN"/>
    <property type="match status" value="1"/>
</dbReference>